<reference evidence="1 2" key="1">
    <citation type="submission" date="2016-03" db="EMBL/GenBank/DDBJ databases">
        <title>Acetic acid bacteria sequencing.</title>
        <authorList>
            <person name="Brandt J."/>
            <person name="Jakob F."/>
            <person name="Vogel R.F."/>
        </authorList>
    </citation>
    <scope>NUCLEOTIDE SEQUENCE [LARGE SCALE GENOMIC DNA]</scope>
    <source>
        <strain evidence="1 2">TMW2.1153</strain>
    </source>
</reference>
<protein>
    <submittedName>
        <fullName evidence="1">Sarcosine oxidase subunit delta</fullName>
    </submittedName>
</protein>
<dbReference type="EMBL" id="CP014692">
    <property type="protein sequence ID" value="AQS83811.1"/>
    <property type="molecule type" value="Genomic_DNA"/>
</dbReference>
<dbReference type="OrthoDB" id="7159274at2"/>
<dbReference type="AlphaFoldDB" id="A0A1U9KDD6"/>
<dbReference type="Pfam" id="PF04267">
    <property type="entry name" value="SoxD"/>
    <property type="match status" value="1"/>
</dbReference>
<name>A0A1U9KDD6_ACEAC</name>
<dbReference type="GO" id="GO:0008115">
    <property type="term" value="F:sarcosine oxidase activity"/>
    <property type="evidence" value="ECO:0007669"/>
    <property type="project" value="InterPro"/>
</dbReference>
<dbReference type="STRING" id="435.A0U92_02405"/>
<dbReference type="RefSeq" id="WP_077811853.1">
    <property type="nucleotide sequence ID" value="NZ_CP014692.1"/>
</dbReference>
<dbReference type="Gene3D" id="3.30.2270.10">
    <property type="entry name" value="Folate-binding superfamily"/>
    <property type="match status" value="1"/>
</dbReference>
<sequence length="99" mass="11264">MRLTCPSCGSRGLEEFTYRGDASVRRPAADGSEQAWVDYVYLRDNPCGRHQELWYHGAGCRSWLVVTRDTRTHEVFDVRNARDVILTERQTDAGEGEAS</sequence>
<evidence type="ECO:0000313" key="2">
    <source>
        <dbReference type="Proteomes" id="UP000188937"/>
    </source>
</evidence>
<accession>A0A1U9KDD6</accession>
<proteinExistence type="predicted"/>
<dbReference type="KEGG" id="aace:A0U92_02405"/>
<dbReference type="InterPro" id="IPR038561">
    <property type="entry name" value="SoxD_sf"/>
</dbReference>
<dbReference type="InterPro" id="IPR006279">
    <property type="entry name" value="SoxD"/>
</dbReference>
<evidence type="ECO:0000313" key="1">
    <source>
        <dbReference type="EMBL" id="AQS83811.1"/>
    </source>
</evidence>
<dbReference type="Proteomes" id="UP000188937">
    <property type="component" value="Chromosome"/>
</dbReference>
<organism evidence="1 2">
    <name type="scientific">Acetobacter aceti</name>
    <dbReference type="NCBI Taxonomy" id="435"/>
    <lineage>
        <taxon>Bacteria</taxon>
        <taxon>Pseudomonadati</taxon>
        <taxon>Pseudomonadota</taxon>
        <taxon>Alphaproteobacteria</taxon>
        <taxon>Acetobacterales</taxon>
        <taxon>Acetobacteraceae</taxon>
        <taxon>Acetobacter</taxon>
        <taxon>Acetobacter subgen. Acetobacter</taxon>
    </lineage>
</organism>
<keyword evidence="2" id="KW-1185">Reference proteome</keyword>
<gene>
    <name evidence="1" type="ORF">A0U92_02405</name>
</gene>
<dbReference type="GO" id="GO:0046653">
    <property type="term" value="P:tetrahydrofolate metabolic process"/>
    <property type="evidence" value="ECO:0007669"/>
    <property type="project" value="InterPro"/>
</dbReference>